<dbReference type="GeneID" id="9590509"/>
<dbReference type="OrthoDB" id="3163890at2759"/>
<dbReference type="AlphaFoldDB" id="D8Q3B6"/>
<dbReference type="EMBL" id="GL377305">
    <property type="protein sequence ID" value="EFI97659.1"/>
    <property type="molecule type" value="Genomic_DNA"/>
</dbReference>
<feature type="non-terminal residue" evidence="1">
    <location>
        <position position="202"/>
    </location>
</feature>
<accession>D8Q3B6</accession>
<dbReference type="RefSeq" id="XP_003032562.1">
    <property type="nucleotide sequence ID" value="XM_003032516.1"/>
</dbReference>
<keyword evidence="2" id="KW-1185">Reference proteome</keyword>
<dbReference type="InParanoid" id="D8Q3B6"/>
<dbReference type="VEuPathDB" id="FungiDB:SCHCODRAFT_02665263"/>
<protein>
    <submittedName>
        <fullName evidence="1">Uncharacterized protein</fullName>
    </submittedName>
</protein>
<sequence length="202" mass="22828">MNFLQPSLVDSNTVWARARAEELGYTSGDKGVTSQQILAEMAAEDFDEPELPDQLQAHTEFLMRAYIKEKTRTAHVRIAKAFIAFQVARDPSFRPEVVDDQTPQRINQFITFKRGLPTRSRAVAEFMVGLEKTKAAAGEVLQSARALTLDDMHRLFDLCIVQPHQSKKQDALASQRKGVIRYTAYLLAWLLVLQMSEAESSQ</sequence>
<reference evidence="1 2" key="1">
    <citation type="journal article" date="2010" name="Nat. Biotechnol.">
        <title>Genome sequence of the model mushroom Schizophyllum commune.</title>
        <authorList>
            <person name="Ohm R.A."/>
            <person name="de Jong J.F."/>
            <person name="Lugones L.G."/>
            <person name="Aerts A."/>
            <person name="Kothe E."/>
            <person name="Stajich J.E."/>
            <person name="de Vries R.P."/>
            <person name="Record E."/>
            <person name="Levasseur A."/>
            <person name="Baker S.E."/>
            <person name="Bartholomew K.A."/>
            <person name="Coutinho P.M."/>
            <person name="Erdmann S."/>
            <person name="Fowler T.J."/>
            <person name="Gathman A.C."/>
            <person name="Lombard V."/>
            <person name="Henrissat B."/>
            <person name="Knabe N."/>
            <person name="Kuees U."/>
            <person name="Lilly W.W."/>
            <person name="Lindquist E."/>
            <person name="Lucas S."/>
            <person name="Magnuson J.K."/>
            <person name="Piumi F."/>
            <person name="Raudaskoski M."/>
            <person name="Salamov A."/>
            <person name="Schmutz J."/>
            <person name="Schwarze F.W.M.R."/>
            <person name="vanKuyk P.A."/>
            <person name="Horton J.S."/>
            <person name="Grigoriev I.V."/>
            <person name="Woesten H.A.B."/>
        </authorList>
    </citation>
    <scope>NUCLEOTIDE SEQUENCE [LARGE SCALE GENOMIC DNA]</scope>
    <source>
        <strain evidence="2">H4-8 / FGSC 9210</strain>
    </source>
</reference>
<evidence type="ECO:0000313" key="2">
    <source>
        <dbReference type="Proteomes" id="UP000007431"/>
    </source>
</evidence>
<evidence type="ECO:0000313" key="1">
    <source>
        <dbReference type="EMBL" id="EFI97659.1"/>
    </source>
</evidence>
<organism evidence="2">
    <name type="scientific">Schizophyllum commune (strain H4-8 / FGSC 9210)</name>
    <name type="common">Split gill fungus</name>
    <dbReference type="NCBI Taxonomy" id="578458"/>
    <lineage>
        <taxon>Eukaryota</taxon>
        <taxon>Fungi</taxon>
        <taxon>Dikarya</taxon>
        <taxon>Basidiomycota</taxon>
        <taxon>Agaricomycotina</taxon>
        <taxon>Agaricomycetes</taxon>
        <taxon>Agaricomycetidae</taxon>
        <taxon>Agaricales</taxon>
        <taxon>Schizophyllaceae</taxon>
        <taxon>Schizophyllum</taxon>
    </lineage>
</organism>
<dbReference type="KEGG" id="scm:SCHCO_02665263"/>
<name>D8Q3B6_SCHCM</name>
<proteinExistence type="predicted"/>
<dbReference type="Proteomes" id="UP000007431">
    <property type="component" value="Unassembled WGS sequence"/>
</dbReference>
<gene>
    <name evidence="1" type="ORF">SCHCODRAFT_107764</name>
</gene>
<dbReference type="HOGENOM" id="CLU_1355352_0_0_1"/>